<protein>
    <submittedName>
        <fullName evidence="8">Uncharacterized protein</fullName>
    </submittedName>
</protein>
<proteinExistence type="inferred from homology"/>
<comment type="subcellular location">
    <subcellularLocation>
        <location evidence="1">Membrane</location>
        <topology evidence="1">Multi-pass membrane protein</topology>
    </subcellularLocation>
</comment>
<gene>
    <name evidence="8" type="ORF">KUTeg_015466</name>
</gene>
<evidence type="ECO:0000256" key="7">
    <source>
        <dbReference type="SAM" id="Phobius"/>
    </source>
</evidence>
<feature type="transmembrane region" description="Helical" evidence="7">
    <location>
        <begin position="127"/>
        <end position="147"/>
    </location>
</feature>
<evidence type="ECO:0000256" key="3">
    <source>
        <dbReference type="ARBA" id="ARBA00022692"/>
    </source>
</evidence>
<dbReference type="InterPro" id="IPR003689">
    <property type="entry name" value="ZIP"/>
</dbReference>
<dbReference type="Pfam" id="PF02535">
    <property type="entry name" value="Zip"/>
    <property type="match status" value="1"/>
</dbReference>
<keyword evidence="3 7" id="KW-0812">Transmembrane</keyword>
<evidence type="ECO:0000256" key="6">
    <source>
        <dbReference type="SAM" id="MobiDB-lite"/>
    </source>
</evidence>
<evidence type="ECO:0000313" key="8">
    <source>
        <dbReference type="EMBL" id="KAJ8307382.1"/>
    </source>
</evidence>
<evidence type="ECO:0000313" key="9">
    <source>
        <dbReference type="Proteomes" id="UP001217089"/>
    </source>
</evidence>
<sequence length="178" mass="18964">MITVNERSQMKSFISASSENIKSKTKDEINESDNDGHSDGNPHVHSHGNSHGHSHSVPSSIPALAWRVIIGDGVHNLCDGLAIGVAFANSVTGGISTSIAVLCHELPHEMGDFAVLLSKGMSVKQAILCNCISSVLSLIGMYIGILLGNFGQASLWIFVAVAGMFLYISLVDLVRFFI</sequence>
<name>A0ABQ9ETU0_TEGGR</name>
<feature type="compositionally biased region" description="Polar residues" evidence="6">
    <location>
        <begin position="1"/>
        <end position="20"/>
    </location>
</feature>
<comment type="similarity">
    <text evidence="2">Belongs to the ZIP transporter (TC 2.A.5) family.</text>
</comment>
<accession>A0ABQ9ETU0</accession>
<dbReference type="PANTHER" id="PTHR12191">
    <property type="entry name" value="SOLUTE CARRIER FAMILY 39"/>
    <property type="match status" value="1"/>
</dbReference>
<keyword evidence="4 7" id="KW-1133">Transmembrane helix</keyword>
<comment type="caution">
    <text evidence="8">The sequence shown here is derived from an EMBL/GenBank/DDBJ whole genome shotgun (WGS) entry which is preliminary data.</text>
</comment>
<evidence type="ECO:0000256" key="5">
    <source>
        <dbReference type="ARBA" id="ARBA00023136"/>
    </source>
</evidence>
<keyword evidence="5 7" id="KW-0472">Membrane</keyword>
<feature type="region of interest" description="Disordered" evidence="6">
    <location>
        <begin position="1"/>
        <end position="56"/>
    </location>
</feature>
<feature type="transmembrane region" description="Helical" evidence="7">
    <location>
        <begin position="153"/>
        <end position="174"/>
    </location>
</feature>
<dbReference type="InterPro" id="IPR050799">
    <property type="entry name" value="ZIP_Transporter"/>
</dbReference>
<evidence type="ECO:0000256" key="2">
    <source>
        <dbReference type="ARBA" id="ARBA00006939"/>
    </source>
</evidence>
<evidence type="ECO:0000256" key="1">
    <source>
        <dbReference type="ARBA" id="ARBA00004141"/>
    </source>
</evidence>
<feature type="compositionally biased region" description="Basic residues" evidence="6">
    <location>
        <begin position="44"/>
        <end position="54"/>
    </location>
</feature>
<feature type="compositionally biased region" description="Basic and acidic residues" evidence="6">
    <location>
        <begin position="21"/>
        <end position="42"/>
    </location>
</feature>
<reference evidence="8 9" key="1">
    <citation type="submission" date="2022-12" db="EMBL/GenBank/DDBJ databases">
        <title>Chromosome-level genome of Tegillarca granosa.</title>
        <authorList>
            <person name="Kim J."/>
        </authorList>
    </citation>
    <scope>NUCLEOTIDE SEQUENCE [LARGE SCALE GENOMIC DNA]</scope>
    <source>
        <strain evidence="8">Teg-2019</strain>
        <tissue evidence="8">Adductor muscle</tissue>
    </source>
</reference>
<dbReference type="PANTHER" id="PTHR12191:SF37">
    <property type="entry name" value="ZINC TRANSPORTER FOI"/>
    <property type="match status" value="1"/>
</dbReference>
<evidence type="ECO:0000256" key="4">
    <source>
        <dbReference type="ARBA" id="ARBA00022989"/>
    </source>
</evidence>
<organism evidence="8 9">
    <name type="scientific">Tegillarca granosa</name>
    <name type="common">Malaysian cockle</name>
    <name type="synonym">Anadara granosa</name>
    <dbReference type="NCBI Taxonomy" id="220873"/>
    <lineage>
        <taxon>Eukaryota</taxon>
        <taxon>Metazoa</taxon>
        <taxon>Spiralia</taxon>
        <taxon>Lophotrochozoa</taxon>
        <taxon>Mollusca</taxon>
        <taxon>Bivalvia</taxon>
        <taxon>Autobranchia</taxon>
        <taxon>Pteriomorphia</taxon>
        <taxon>Arcoida</taxon>
        <taxon>Arcoidea</taxon>
        <taxon>Arcidae</taxon>
        <taxon>Tegillarca</taxon>
    </lineage>
</organism>
<dbReference type="EMBL" id="JARBDR010000793">
    <property type="protein sequence ID" value="KAJ8307382.1"/>
    <property type="molecule type" value="Genomic_DNA"/>
</dbReference>
<keyword evidence="9" id="KW-1185">Reference proteome</keyword>
<dbReference type="Proteomes" id="UP001217089">
    <property type="component" value="Unassembled WGS sequence"/>
</dbReference>